<feature type="compositionally biased region" description="Polar residues" evidence="1">
    <location>
        <begin position="10"/>
        <end position="34"/>
    </location>
</feature>
<reference evidence="2 3" key="1">
    <citation type="submission" date="2024-08" db="EMBL/GenBank/DDBJ databases">
        <authorList>
            <person name="Cucini C."/>
            <person name="Frati F."/>
        </authorList>
    </citation>
    <scope>NUCLEOTIDE SEQUENCE [LARGE SCALE GENOMIC DNA]</scope>
</reference>
<keyword evidence="3" id="KW-1185">Reference proteome</keyword>
<name>A0ABP1Q7U4_9HEXA</name>
<gene>
    <name evidence="2" type="ORF">ODALV1_LOCUS8328</name>
</gene>
<proteinExistence type="predicted"/>
<accession>A0ABP1Q7U4</accession>
<organism evidence="2 3">
    <name type="scientific">Orchesella dallaii</name>
    <dbReference type="NCBI Taxonomy" id="48710"/>
    <lineage>
        <taxon>Eukaryota</taxon>
        <taxon>Metazoa</taxon>
        <taxon>Ecdysozoa</taxon>
        <taxon>Arthropoda</taxon>
        <taxon>Hexapoda</taxon>
        <taxon>Collembola</taxon>
        <taxon>Entomobryomorpha</taxon>
        <taxon>Entomobryoidea</taxon>
        <taxon>Orchesellidae</taxon>
        <taxon>Orchesellinae</taxon>
        <taxon>Orchesella</taxon>
    </lineage>
</organism>
<feature type="region of interest" description="Disordered" evidence="1">
    <location>
        <begin position="1"/>
        <end position="34"/>
    </location>
</feature>
<evidence type="ECO:0000256" key="1">
    <source>
        <dbReference type="SAM" id="MobiDB-lite"/>
    </source>
</evidence>
<evidence type="ECO:0000313" key="2">
    <source>
        <dbReference type="EMBL" id="CAL8092795.1"/>
    </source>
</evidence>
<comment type="caution">
    <text evidence="2">The sequence shown here is derived from an EMBL/GenBank/DDBJ whole genome shotgun (WGS) entry which is preliminary data.</text>
</comment>
<evidence type="ECO:0000313" key="3">
    <source>
        <dbReference type="Proteomes" id="UP001642540"/>
    </source>
</evidence>
<sequence length="128" mass="13101">MGKDFFPITDASSTIQSNQQTTGSVTGFANSTAQGNGTPNSAVAYAWQGGQTSAQGAQSATAENGVFQANTTGSSTCLQGYIGNAGNANSTQADSSGNATCITTYSEDGTQNTASERKIRRNFCTFVN</sequence>
<protein>
    <submittedName>
        <fullName evidence="2">Uncharacterized protein</fullName>
    </submittedName>
</protein>
<dbReference type="Proteomes" id="UP001642540">
    <property type="component" value="Unassembled WGS sequence"/>
</dbReference>
<dbReference type="EMBL" id="CAXLJM020000025">
    <property type="protein sequence ID" value="CAL8092795.1"/>
    <property type="molecule type" value="Genomic_DNA"/>
</dbReference>